<protein>
    <recommendedName>
        <fullName evidence="3">valine--tRNA ligase</fullName>
        <ecNumber evidence="3">6.1.1.9</ecNumber>
    </recommendedName>
    <alternativeName>
        <fullName evidence="9">Valyl-tRNA synthetase</fullName>
    </alternativeName>
</protein>
<dbReference type="CDD" id="cd00817">
    <property type="entry name" value="ValRS_core"/>
    <property type="match status" value="1"/>
</dbReference>
<dbReference type="Pfam" id="PF00133">
    <property type="entry name" value="tRNA-synt_1"/>
    <property type="match status" value="1"/>
</dbReference>
<feature type="domain" description="Methionyl/Valyl/Leucyl/Isoleucyl-tRNA synthetase anticodon-binding" evidence="14">
    <location>
        <begin position="705"/>
        <end position="831"/>
    </location>
</feature>
<feature type="domain" description="Aminoacyl-tRNA synthetase class Ia" evidence="13">
    <location>
        <begin position="70"/>
        <end position="659"/>
    </location>
</feature>
<sequence length="980" mass="107726">MLSILNSSARRCRSLSRVSSRHQPSWLHSPRHQSTLASASYNATAIESRWQAVWSQSNSTPPPPADHQISNSHPLTILLPPPNVTGNLHCGHALTLAIQDSLVRYHQITSRPTLWIPGTDHAGIATQSVVERHLAKTRAGLTRHDLGRQAFLDEVWQWKHAHGDRIKTQTLALGAKCNWEKEYFTLDDPRSRIVADAFVALHARGLVYRATRLVHWCPALRTAVSDIEVDYLTITGPEDVRVPGEPDPVRVGEMHTFHYPLVDDPSTSIPVATTRIETMLGDAAVAVHPSDQRYTHLVGKRIQHPLRPDVTLPIVADATVDPQLGTGAVKVTPAHDPDDFELGKRHGLPIVDIMSPTGTFTDACGVPKYVGMSRFAVRRDVIRALSARGLYAGAKPHAMRLGVCSRSGDIIEPRVMPQWYVRCGPMADKVLAQLDRGNMQVVSTSGDSMEGELRAWLDRMQDWCVSRQLWWGHRVPAWRPEGAGEGEADWVVRAQGKHGWVQDDDVLDTWFSSALLPLSATNPQVDVFAPRNLVNYPTSILETGSDILFFWVARMAMVCTELTGQVPFHKVLLHGMVRDAQGRKMSKSLGNVIDPLHVIRGRSLPDMVSDIQAGNLPAHEIDRSLKQIKRQFPNGLPSCGADALRLTLLELASSRQINLDVTKVVANHHFANKLFNVAKFVSAHVPTSPATSTRLPAPNTLASPDQWLLSRLHSTLATWHAGYTSGAVGRSTQAATQFLLGDLSDTYIEFAKRAHLQSDPNAKRVLSVAMQYALVMLYPCMPHVTSEVVSSVFGKQDGVLQLAELPKLPEAEGDMELVFEQVWAVVKAVRKTSAAGVKGEVCVVAGDAQVRSEMEKWVSEIAKVGRVPKGAVIRIADPAGAAFESGQVALVIRPDLKVVYTPKVKVDTAASREDVAKLQKEADRLAANVRKLEGMMSSDKYKASVPETVQMRDAKKVASFLERLGELNRVGVVPTPVVDE</sequence>
<evidence type="ECO:0000256" key="12">
    <source>
        <dbReference type="SAM" id="Coils"/>
    </source>
</evidence>
<keyword evidence="8 11" id="KW-0030">Aminoacyl-tRNA synthetase</keyword>
<evidence type="ECO:0000256" key="2">
    <source>
        <dbReference type="ARBA" id="ARBA00005594"/>
    </source>
</evidence>
<name>A0A1Y2HN74_9FUNG</name>
<evidence type="ECO:0000259" key="13">
    <source>
        <dbReference type="Pfam" id="PF00133"/>
    </source>
</evidence>
<evidence type="ECO:0000313" key="16">
    <source>
        <dbReference type="Proteomes" id="UP000193411"/>
    </source>
</evidence>
<evidence type="ECO:0000313" key="15">
    <source>
        <dbReference type="EMBL" id="ORZ35989.1"/>
    </source>
</evidence>
<comment type="caution">
    <text evidence="15">The sequence shown here is derived from an EMBL/GenBank/DDBJ whole genome shotgun (WGS) entry which is preliminary data.</text>
</comment>
<dbReference type="InterPro" id="IPR014729">
    <property type="entry name" value="Rossmann-like_a/b/a_fold"/>
</dbReference>
<dbReference type="InterPro" id="IPR033705">
    <property type="entry name" value="Anticodon_Ia_Val"/>
</dbReference>
<dbReference type="CDD" id="cd07962">
    <property type="entry name" value="Anticodon_Ia_Val"/>
    <property type="match status" value="1"/>
</dbReference>
<dbReference type="PRINTS" id="PR00986">
    <property type="entry name" value="TRNASYNTHVAL"/>
</dbReference>
<evidence type="ECO:0000256" key="6">
    <source>
        <dbReference type="ARBA" id="ARBA00022840"/>
    </source>
</evidence>
<dbReference type="EMBL" id="MCFL01000019">
    <property type="protein sequence ID" value="ORZ35989.1"/>
    <property type="molecule type" value="Genomic_DNA"/>
</dbReference>
<dbReference type="PROSITE" id="PS00178">
    <property type="entry name" value="AA_TRNA_LIGASE_I"/>
    <property type="match status" value="1"/>
</dbReference>
<proteinExistence type="inferred from homology"/>
<dbReference type="OrthoDB" id="629407at2759"/>
<dbReference type="NCBIfam" id="TIGR00422">
    <property type="entry name" value="valS"/>
    <property type="match status" value="1"/>
</dbReference>
<dbReference type="SUPFAM" id="SSF50677">
    <property type="entry name" value="ValRS/IleRS/LeuRS editing domain"/>
    <property type="match status" value="1"/>
</dbReference>
<dbReference type="GO" id="GO:0005829">
    <property type="term" value="C:cytosol"/>
    <property type="evidence" value="ECO:0007669"/>
    <property type="project" value="TreeGrafter"/>
</dbReference>
<dbReference type="InterPro" id="IPR013155">
    <property type="entry name" value="M/V/L/I-tRNA-synth_anticd-bd"/>
</dbReference>
<evidence type="ECO:0000256" key="8">
    <source>
        <dbReference type="ARBA" id="ARBA00023146"/>
    </source>
</evidence>
<dbReference type="FunFam" id="3.40.50.620:FF:000457">
    <property type="entry name" value="Predicted protein"/>
    <property type="match status" value="1"/>
</dbReference>
<dbReference type="Gene3D" id="3.90.740.10">
    <property type="entry name" value="Valyl/Leucyl/Isoleucyl-tRNA synthetase, editing domain"/>
    <property type="match status" value="1"/>
</dbReference>
<dbReference type="InterPro" id="IPR002303">
    <property type="entry name" value="Valyl-tRNA_ligase"/>
</dbReference>
<dbReference type="GO" id="GO:0005524">
    <property type="term" value="F:ATP binding"/>
    <property type="evidence" value="ECO:0007669"/>
    <property type="project" value="UniProtKB-KW"/>
</dbReference>
<keyword evidence="16" id="KW-1185">Reference proteome</keyword>
<dbReference type="InterPro" id="IPR002300">
    <property type="entry name" value="aa-tRNA-synth_Ia"/>
</dbReference>
<dbReference type="PANTHER" id="PTHR11946">
    <property type="entry name" value="VALYL-TRNA SYNTHETASES"/>
    <property type="match status" value="1"/>
</dbReference>
<dbReference type="STRING" id="765915.A0A1Y2HN74"/>
<evidence type="ECO:0000256" key="4">
    <source>
        <dbReference type="ARBA" id="ARBA00022598"/>
    </source>
</evidence>
<dbReference type="GO" id="GO:0006438">
    <property type="term" value="P:valyl-tRNA aminoacylation"/>
    <property type="evidence" value="ECO:0007669"/>
    <property type="project" value="InterPro"/>
</dbReference>
<dbReference type="GO" id="GO:0004832">
    <property type="term" value="F:valine-tRNA ligase activity"/>
    <property type="evidence" value="ECO:0007669"/>
    <property type="project" value="UniProtKB-EC"/>
</dbReference>
<gene>
    <name evidence="15" type="ORF">BCR44DRAFT_116145</name>
</gene>
<comment type="subcellular location">
    <subcellularLocation>
        <location evidence="1">Cytoplasm</location>
    </subcellularLocation>
</comment>
<keyword evidence="6 11" id="KW-0067">ATP-binding</keyword>
<dbReference type="SUPFAM" id="SSF52374">
    <property type="entry name" value="Nucleotidylyl transferase"/>
    <property type="match status" value="1"/>
</dbReference>
<evidence type="ECO:0000256" key="5">
    <source>
        <dbReference type="ARBA" id="ARBA00022741"/>
    </source>
</evidence>
<keyword evidence="7 11" id="KW-0648">Protein biosynthesis</keyword>
<evidence type="ECO:0000256" key="9">
    <source>
        <dbReference type="ARBA" id="ARBA00029936"/>
    </source>
</evidence>
<evidence type="ECO:0000256" key="7">
    <source>
        <dbReference type="ARBA" id="ARBA00022917"/>
    </source>
</evidence>
<dbReference type="Proteomes" id="UP000193411">
    <property type="component" value="Unassembled WGS sequence"/>
</dbReference>
<evidence type="ECO:0000256" key="3">
    <source>
        <dbReference type="ARBA" id="ARBA00013169"/>
    </source>
</evidence>
<evidence type="ECO:0000256" key="11">
    <source>
        <dbReference type="RuleBase" id="RU363035"/>
    </source>
</evidence>
<evidence type="ECO:0000259" key="14">
    <source>
        <dbReference type="Pfam" id="PF08264"/>
    </source>
</evidence>
<dbReference type="SUPFAM" id="SSF47323">
    <property type="entry name" value="Anticodon-binding domain of a subclass of class I aminoacyl-tRNA synthetases"/>
    <property type="match status" value="1"/>
</dbReference>
<dbReference type="AlphaFoldDB" id="A0A1Y2HN74"/>
<keyword evidence="12" id="KW-0175">Coiled coil</keyword>
<dbReference type="FunFam" id="3.40.50.620:FF:000020">
    <property type="entry name" value="Valine--tRNA ligase, mitochondrial"/>
    <property type="match status" value="1"/>
</dbReference>
<dbReference type="NCBIfam" id="NF004349">
    <property type="entry name" value="PRK05729.1"/>
    <property type="match status" value="1"/>
</dbReference>
<reference evidence="15 16" key="1">
    <citation type="submission" date="2016-07" db="EMBL/GenBank/DDBJ databases">
        <title>Pervasive Adenine N6-methylation of Active Genes in Fungi.</title>
        <authorList>
            <consortium name="DOE Joint Genome Institute"/>
            <person name="Mondo S.J."/>
            <person name="Dannebaum R.O."/>
            <person name="Kuo R.C."/>
            <person name="Labutti K."/>
            <person name="Haridas S."/>
            <person name="Kuo A."/>
            <person name="Salamov A."/>
            <person name="Ahrendt S.R."/>
            <person name="Lipzen A."/>
            <person name="Sullivan W."/>
            <person name="Andreopoulos W.B."/>
            <person name="Clum A."/>
            <person name="Lindquist E."/>
            <person name="Daum C."/>
            <person name="Ramamoorthy G.K."/>
            <person name="Gryganskyi A."/>
            <person name="Culley D."/>
            <person name="Magnuson J.K."/>
            <person name="James T.Y."/>
            <person name="O'Malley M.A."/>
            <person name="Stajich J.E."/>
            <person name="Spatafora J.W."/>
            <person name="Visel A."/>
            <person name="Grigoriev I.V."/>
        </authorList>
    </citation>
    <scope>NUCLEOTIDE SEQUENCE [LARGE SCALE GENOMIC DNA]</scope>
    <source>
        <strain evidence="15 16">PL171</strain>
    </source>
</reference>
<dbReference type="InterPro" id="IPR001412">
    <property type="entry name" value="aa-tRNA-synth_I_CS"/>
</dbReference>
<dbReference type="Gene3D" id="3.40.50.620">
    <property type="entry name" value="HUPs"/>
    <property type="match status" value="2"/>
</dbReference>
<dbReference type="PANTHER" id="PTHR11946:SF109">
    <property type="entry name" value="VALINE--TRNA LIGASE"/>
    <property type="match status" value="1"/>
</dbReference>
<feature type="coiled-coil region" evidence="12">
    <location>
        <begin position="908"/>
        <end position="935"/>
    </location>
</feature>
<keyword evidence="4 11" id="KW-0436">Ligase</keyword>
<comment type="similarity">
    <text evidence="2 11">Belongs to the class-I aminoacyl-tRNA synthetase family.</text>
</comment>
<dbReference type="Gene3D" id="1.10.730.10">
    <property type="entry name" value="Isoleucyl-tRNA Synthetase, Domain 1"/>
    <property type="match status" value="1"/>
</dbReference>
<dbReference type="InterPro" id="IPR009008">
    <property type="entry name" value="Val/Leu/Ile-tRNA-synth_edit"/>
</dbReference>
<dbReference type="GO" id="GO:0002161">
    <property type="term" value="F:aminoacyl-tRNA deacylase activity"/>
    <property type="evidence" value="ECO:0007669"/>
    <property type="project" value="InterPro"/>
</dbReference>
<comment type="catalytic activity">
    <reaction evidence="10">
        <text>tRNA(Val) + L-valine + ATP = L-valyl-tRNA(Val) + AMP + diphosphate</text>
        <dbReference type="Rhea" id="RHEA:10704"/>
        <dbReference type="Rhea" id="RHEA-COMP:9672"/>
        <dbReference type="Rhea" id="RHEA-COMP:9708"/>
        <dbReference type="ChEBI" id="CHEBI:30616"/>
        <dbReference type="ChEBI" id="CHEBI:33019"/>
        <dbReference type="ChEBI" id="CHEBI:57762"/>
        <dbReference type="ChEBI" id="CHEBI:78442"/>
        <dbReference type="ChEBI" id="CHEBI:78537"/>
        <dbReference type="ChEBI" id="CHEBI:456215"/>
        <dbReference type="EC" id="6.1.1.9"/>
    </reaction>
</comment>
<dbReference type="InterPro" id="IPR009080">
    <property type="entry name" value="tRNAsynth_Ia_anticodon-bd"/>
</dbReference>
<dbReference type="Pfam" id="PF08264">
    <property type="entry name" value="Anticodon_1"/>
    <property type="match status" value="1"/>
</dbReference>
<dbReference type="EC" id="6.1.1.9" evidence="3"/>
<organism evidence="15 16">
    <name type="scientific">Catenaria anguillulae PL171</name>
    <dbReference type="NCBI Taxonomy" id="765915"/>
    <lineage>
        <taxon>Eukaryota</taxon>
        <taxon>Fungi</taxon>
        <taxon>Fungi incertae sedis</taxon>
        <taxon>Blastocladiomycota</taxon>
        <taxon>Blastocladiomycetes</taxon>
        <taxon>Blastocladiales</taxon>
        <taxon>Catenariaceae</taxon>
        <taxon>Catenaria</taxon>
    </lineage>
</organism>
<keyword evidence="5 11" id="KW-0547">Nucleotide-binding</keyword>
<accession>A0A1Y2HN74</accession>
<evidence type="ECO:0000256" key="1">
    <source>
        <dbReference type="ARBA" id="ARBA00004496"/>
    </source>
</evidence>
<evidence type="ECO:0000256" key="10">
    <source>
        <dbReference type="ARBA" id="ARBA00047552"/>
    </source>
</evidence>